<sequence>MTLGRRASKFSPFSRRCNTSLKGPLPSDSAFTSLFFELLKLRTSVEAIKLVEESDHDIPKELRAQAGALRQLWERLCTEGGVEKEERLPAGEIMTSGHLRFWVARQWHEPLVCEHSPARVTSTDWRFPLRRRSNGHFMASLKVKDKEYYLCDYQRSSKQKAIQWTGYDDKKNHITIEHNLWAPKKDLTPNTLHSSLNDGRIVRFPGKQQVVIKEYHHIILEDTRKIEYTFVDIRYSTRFHEDLRARKQKACVDVVTISSTEGPEANLEKLYLWRDVQRSDVQFHTLSYFSSKAEHREVEFPILWFRALLKREGSRTLILTFLSSSNRELRRSSTSSVSDTFGDMYVPKEEKQTLMQYQYLKIEFESVAECETFQADFEAIHYEDTLVHLLHCLPVPTSASMRRERTEVPHSHTSSNSTNTNATGHSSDRLTRGPSSNSSIDWWPPDWFPLTTQSPTSPSLPKPEPDGDPWAFV</sequence>
<evidence type="ECO:0000313" key="2">
    <source>
        <dbReference type="EMBL" id="KAF2004534.1"/>
    </source>
</evidence>
<evidence type="ECO:0000313" key="3">
    <source>
        <dbReference type="Proteomes" id="UP000799779"/>
    </source>
</evidence>
<evidence type="ECO:0000256" key="1">
    <source>
        <dbReference type="SAM" id="MobiDB-lite"/>
    </source>
</evidence>
<dbReference type="OrthoDB" id="10375891at2759"/>
<organism evidence="2 3">
    <name type="scientific">Amniculicola lignicola CBS 123094</name>
    <dbReference type="NCBI Taxonomy" id="1392246"/>
    <lineage>
        <taxon>Eukaryota</taxon>
        <taxon>Fungi</taxon>
        <taxon>Dikarya</taxon>
        <taxon>Ascomycota</taxon>
        <taxon>Pezizomycotina</taxon>
        <taxon>Dothideomycetes</taxon>
        <taxon>Pleosporomycetidae</taxon>
        <taxon>Pleosporales</taxon>
        <taxon>Amniculicolaceae</taxon>
        <taxon>Amniculicola</taxon>
    </lineage>
</organism>
<dbReference type="Proteomes" id="UP000799779">
    <property type="component" value="Unassembled WGS sequence"/>
</dbReference>
<proteinExistence type="predicted"/>
<name>A0A6A5WUB5_9PLEO</name>
<dbReference type="AlphaFoldDB" id="A0A6A5WUB5"/>
<feature type="region of interest" description="Disordered" evidence="1">
    <location>
        <begin position="401"/>
        <end position="473"/>
    </location>
</feature>
<dbReference type="EMBL" id="ML977567">
    <property type="protein sequence ID" value="KAF2004534.1"/>
    <property type="molecule type" value="Genomic_DNA"/>
</dbReference>
<feature type="compositionally biased region" description="Polar residues" evidence="1">
    <location>
        <begin position="450"/>
        <end position="459"/>
    </location>
</feature>
<protein>
    <submittedName>
        <fullName evidence="2">Uncharacterized protein</fullName>
    </submittedName>
</protein>
<keyword evidence="3" id="KW-1185">Reference proteome</keyword>
<accession>A0A6A5WUB5</accession>
<gene>
    <name evidence="2" type="ORF">P154DRAFT_519400</name>
</gene>
<feature type="compositionally biased region" description="Low complexity" evidence="1">
    <location>
        <begin position="411"/>
        <end position="425"/>
    </location>
</feature>
<feature type="compositionally biased region" description="Basic and acidic residues" evidence="1">
    <location>
        <begin position="401"/>
        <end position="410"/>
    </location>
</feature>
<reference evidence="2" key="1">
    <citation type="journal article" date="2020" name="Stud. Mycol.">
        <title>101 Dothideomycetes genomes: a test case for predicting lifestyles and emergence of pathogens.</title>
        <authorList>
            <person name="Haridas S."/>
            <person name="Albert R."/>
            <person name="Binder M."/>
            <person name="Bloem J."/>
            <person name="Labutti K."/>
            <person name="Salamov A."/>
            <person name="Andreopoulos B."/>
            <person name="Baker S."/>
            <person name="Barry K."/>
            <person name="Bills G."/>
            <person name="Bluhm B."/>
            <person name="Cannon C."/>
            <person name="Castanera R."/>
            <person name="Culley D."/>
            <person name="Daum C."/>
            <person name="Ezra D."/>
            <person name="Gonzalez J."/>
            <person name="Henrissat B."/>
            <person name="Kuo A."/>
            <person name="Liang C."/>
            <person name="Lipzen A."/>
            <person name="Lutzoni F."/>
            <person name="Magnuson J."/>
            <person name="Mondo S."/>
            <person name="Nolan M."/>
            <person name="Ohm R."/>
            <person name="Pangilinan J."/>
            <person name="Park H.-J."/>
            <person name="Ramirez L."/>
            <person name="Alfaro M."/>
            <person name="Sun H."/>
            <person name="Tritt A."/>
            <person name="Yoshinaga Y."/>
            <person name="Zwiers L.-H."/>
            <person name="Turgeon B."/>
            <person name="Goodwin S."/>
            <person name="Spatafora J."/>
            <person name="Crous P."/>
            <person name="Grigoriev I."/>
        </authorList>
    </citation>
    <scope>NUCLEOTIDE SEQUENCE</scope>
    <source>
        <strain evidence="2">CBS 123094</strain>
    </source>
</reference>